<proteinExistence type="predicted"/>
<accession>A0AA36UIQ5</accession>
<dbReference type="AlphaFoldDB" id="A0AA36UIQ5"/>
<reference evidence="1 2" key="1">
    <citation type="submission" date="2011-05" db="EMBL/GenBank/DDBJ databases">
        <authorList>
            <person name="Muzny D."/>
            <person name="Qin X."/>
            <person name="Deng J."/>
            <person name="Jiang H."/>
            <person name="Liu Y."/>
            <person name="Qu J."/>
            <person name="Song X.-Z."/>
            <person name="Zhang L."/>
            <person name="Thornton R."/>
            <person name="Coyle M."/>
            <person name="Francisco L."/>
            <person name="Jackson L."/>
            <person name="Javaid M."/>
            <person name="Korchina V."/>
            <person name="Kovar C."/>
            <person name="Mata R."/>
            <person name="Mathew T."/>
            <person name="Ngo R."/>
            <person name="Nguyen L."/>
            <person name="Nguyen N."/>
            <person name="Okwuonu G."/>
            <person name="Ongeri F."/>
            <person name="Pham C."/>
            <person name="Simmons D."/>
            <person name="Wilczek-Boney K."/>
            <person name="Hale W."/>
            <person name="Jakkamsetti A."/>
            <person name="Pham P."/>
            <person name="Ruth R."/>
            <person name="San Lucas F."/>
            <person name="Warren J."/>
            <person name="Zhang J."/>
            <person name="Zhao Z."/>
            <person name="Zhou C."/>
            <person name="Zhu D."/>
            <person name="Lee S."/>
            <person name="Bess C."/>
            <person name="Blankenburg K."/>
            <person name="Forbes L."/>
            <person name="Fu Q."/>
            <person name="Gubbala S."/>
            <person name="Hirani K."/>
            <person name="Jayaseelan J.C."/>
            <person name="Lara F."/>
            <person name="Munidasa M."/>
            <person name="Palculict T."/>
            <person name="Patil S."/>
            <person name="Pu L.-L."/>
            <person name="Saada N."/>
            <person name="Tang L."/>
            <person name="Weissenberger G."/>
            <person name="Zhu Y."/>
            <person name="Hemphill L."/>
            <person name="Shang Y."/>
            <person name="Youmans B."/>
            <person name="Ayvaz T."/>
            <person name="Ross M."/>
            <person name="Santibanez J."/>
            <person name="Aqrawi P."/>
            <person name="Gross S."/>
            <person name="Joshi V."/>
            <person name="Fowler G."/>
            <person name="Nazareth L."/>
            <person name="Reid J."/>
            <person name="Worley K."/>
            <person name="Petrosino J."/>
            <person name="Highlander S."/>
            <person name="Gibbs R."/>
        </authorList>
    </citation>
    <scope>NUCLEOTIDE SEQUENCE [LARGE SCALE GENOMIC DNA]</scope>
    <source>
        <strain evidence="1 2">ATCC 33926</strain>
    </source>
</reference>
<organism evidence="1 2">
    <name type="scientific">Neisseria macacae ATCC 33926</name>
    <dbReference type="NCBI Taxonomy" id="997348"/>
    <lineage>
        <taxon>Bacteria</taxon>
        <taxon>Pseudomonadati</taxon>
        <taxon>Pseudomonadota</taxon>
        <taxon>Betaproteobacteria</taxon>
        <taxon>Neisseriales</taxon>
        <taxon>Neisseriaceae</taxon>
        <taxon>Neisseria</taxon>
    </lineage>
</organism>
<evidence type="ECO:0000313" key="1">
    <source>
        <dbReference type="EMBL" id="EGQ76643.1"/>
    </source>
</evidence>
<protein>
    <submittedName>
        <fullName evidence="1">Uncharacterized protein</fullName>
    </submittedName>
</protein>
<comment type="caution">
    <text evidence="1">The sequence shown here is derived from an EMBL/GenBank/DDBJ whole genome shotgun (WGS) entry which is preliminary data.</text>
</comment>
<gene>
    <name evidence="1" type="ORF">HMPREF9418_1739</name>
</gene>
<name>A0AA36UIQ5_9NEIS</name>
<dbReference type="Proteomes" id="UP000004982">
    <property type="component" value="Unassembled WGS sequence"/>
</dbReference>
<evidence type="ECO:0000313" key="2">
    <source>
        <dbReference type="Proteomes" id="UP000004982"/>
    </source>
</evidence>
<sequence>MPHPFVKKRLLYRKTDRSSEYAETTENRDIAICKPKSSYSGLP</sequence>
<dbReference type="EMBL" id="AFQE01000083">
    <property type="protein sequence ID" value="EGQ76643.1"/>
    <property type="molecule type" value="Genomic_DNA"/>
</dbReference>